<feature type="region of interest" description="Disordered" evidence="1">
    <location>
        <begin position="590"/>
        <end position="652"/>
    </location>
</feature>
<feature type="region of interest" description="Disordered" evidence="1">
    <location>
        <begin position="334"/>
        <end position="371"/>
    </location>
</feature>
<accession>A0A1I8PWF1</accession>
<feature type="region of interest" description="Disordered" evidence="1">
    <location>
        <begin position="226"/>
        <end position="261"/>
    </location>
</feature>
<feature type="compositionally biased region" description="Low complexity" evidence="1">
    <location>
        <begin position="127"/>
        <end position="136"/>
    </location>
</feature>
<feature type="compositionally biased region" description="Polar residues" evidence="1">
    <location>
        <begin position="173"/>
        <end position="186"/>
    </location>
</feature>
<dbReference type="KEGG" id="scac:106081356"/>
<proteinExistence type="predicted"/>
<feature type="compositionally biased region" description="Polar residues" evidence="1">
    <location>
        <begin position="562"/>
        <end position="577"/>
    </location>
</feature>
<feature type="compositionally biased region" description="Basic residues" evidence="1">
    <location>
        <begin position="522"/>
        <end position="546"/>
    </location>
</feature>
<feature type="compositionally biased region" description="Polar residues" evidence="1">
    <location>
        <begin position="594"/>
        <end position="615"/>
    </location>
</feature>
<dbReference type="OrthoDB" id="2150121at2759"/>
<feature type="compositionally biased region" description="Basic and acidic residues" evidence="1">
    <location>
        <begin position="238"/>
        <end position="261"/>
    </location>
</feature>
<dbReference type="Proteomes" id="UP000095300">
    <property type="component" value="Unassembled WGS sequence"/>
</dbReference>
<evidence type="ECO:0000313" key="3">
    <source>
        <dbReference type="Proteomes" id="UP000095300"/>
    </source>
</evidence>
<feature type="region of interest" description="Disordered" evidence="1">
    <location>
        <begin position="522"/>
        <end position="577"/>
    </location>
</feature>
<dbReference type="VEuPathDB" id="VectorBase:SCAU011726"/>
<dbReference type="AlphaFoldDB" id="A0A1I8PWF1"/>
<feature type="region of interest" description="Disordered" evidence="1">
    <location>
        <begin position="127"/>
        <end position="186"/>
    </location>
</feature>
<organism evidence="2 3">
    <name type="scientific">Stomoxys calcitrans</name>
    <name type="common">Stable fly</name>
    <name type="synonym">Conops calcitrans</name>
    <dbReference type="NCBI Taxonomy" id="35570"/>
    <lineage>
        <taxon>Eukaryota</taxon>
        <taxon>Metazoa</taxon>
        <taxon>Ecdysozoa</taxon>
        <taxon>Arthropoda</taxon>
        <taxon>Hexapoda</taxon>
        <taxon>Insecta</taxon>
        <taxon>Pterygota</taxon>
        <taxon>Neoptera</taxon>
        <taxon>Endopterygota</taxon>
        <taxon>Diptera</taxon>
        <taxon>Brachycera</taxon>
        <taxon>Muscomorpha</taxon>
        <taxon>Muscoidea</taxon>
        <taxon>Muscidae</taxon>
        <taxon>Stomoxys</taxon>
    </lineage>
</organism>
<dbReference type="EnsemblMetazoa" id="SCAU011726-RA">
    <property type="protein sequence ID" value="SCAU011726-PA"/>
    <property type="gene ID" value="SCAU011726"/>
</dbReference>
<evidence type="ECO:0000256" key="1">
    <source>
        <dbReference type="SAM" id="MobiDB-lite"/>
    </source>
</evidence>
<sequence>MASHSGRSFINSCLKVPIDPCNNCPAPIYNRPRMYLGRLSMTPTTALATKTCDTATTDLKWSCRGIRSLTKFYDSIPDYGELTHLTEEEFYSTLDTLRSTCREFRTTPANSCGIATTTIVLDDRCSTSTTSSSMTSHCHIKKSKKGKKKKKSNKSKTRSENQSESQESESIVDYTTNNRSTVPDSAYTLTDSKTFERIFDIKSIKKDLDEEVERFRKSLKDYESELRRPATSSVLNRSESRSFTRSPSKERREKSENVIRHSNEKVPVRSTFTSTLRERLRKSLSFNDLNSLADPTELAELRNKTKTLEKLAFKGNSNAYQDPSKLSNYFQETTKPELSENVPQIVVETPTTDSSTERTEDNKRRNKSKTKEDKYKIPFKIFDLDSSKKTYSAKHSSPSPVHPVARPNLAATLRVECSRKKVKELKNNCTYYDKTPQIDWEVRKTPAWKSLSLNETHQEIIKLRLATRKAEQALQKREYDLNMELMRQRVKSAPLLLEGPTHWGPDVGKLTHNCQREGRRHMCQTNQRTRRKKNSSRSHSCRRGLFHHSDPGIDYERFAESSPMSNDNKSQESGRMSQKINTLRKVYGGGANSAAKSQSRCSTRPTNTPHSSKSNAGKRKTEEKNTTKSNPNLVVVENDSGDELSSLDRAFL</sequence>
<keyword evidence="3" id="KW-1185">Reference proteome</keyword>
<reference evidence="2" key="1">
    <citation type="submission" date="2020-05" db="UniProtKB">
        <authorList>
            <consortium name="EnsemblMetazoa"/>
        </authorList>
    </citation>
    <scope>IDENTIFICATION</scope>
    <source>
        <strain evidence="2">USDA</strain>
    </source>
</reference>
<feature type="compositionally biased region" description="Low complexity" evidence="1">
    <location>
        <begin position="160"/>
        <end position="169"/>
    </location>
</feature>
<protein>
    <submittedName>
        <fullName evidence="2">Uncharacterized protein</fullName>
    </submittedName>
</protein>
<evidence type="ECO:0000313" key="2">
    <source>
        <dbReference type="EnsemblMetazoa" id="SCAU011726-PA"/>
    </source>
</evidence>
<gene>
    <name evidence="2" type="primary">106081356</name>
</gene>
<dbReference type="STRING" id="35570.A0A1I8PWF1"/>
<name>A0A1I8PWF1_STOCA</name>
<feature type="compositionally biased region" description="Basic and acidic residues" evidence="1">
    <location>
        <begin position="547"/>
        <end position="559"/>
    </location>
</feature>
<feature type="compositionally biased region" description="Basic and acidic residues" evidence="1">
    <location>
        <begin position="355"/>
        <end position="371"/>
    </location>
</feature>
<feature type="compositionally biased region" description="Basic residues" evidence="1">
    <location>
        <begin position="138"/>
        <end position="156"/>
    </location>
</feature>